<protein>
    <recommendedName>
        <fullName evidence="3">Chromo domain-containing protein</fullName>
    </recommendedName>
</protein>
<sequence>MAPSRFWRNFPGCVLHKASLPLKDSSCVPLFYAEATYEGLVLSLIDQIPPTFVDNNPLISPLAILDFKTVNMGGNPTRYALVQWEGLSLDDTYWEKWDELKSLFDLEDKVNVKGGGIDIVGNIRSKRMTRRPARWSNFIHS</sequence>
<keyword evidence="2" id="KW-1185">Reference proteome</keyword>
<reference evidence="1 2" key="1">
    <citation type="journal article" date="2023" name="Life. Sci Alliance">
        <title>Evolutionary insights into 3D genome organization and epigenetic landscape of Vigna mungo.</title>
        <authorList>
            <person name="Junaid A."/>
            <person name="Singh B."/>
            <person name="Bhatia S."/>
        </authorList>
    </citation>
    <scope>NUCLEOTIDE SEQUENCE [LARGE SCALE GENOMIC DNA]</scope>
    <source>
        <strain evidence="1">Urdbean</strain>
    </source>
</reference>
<proteinExistence type="predicted"/>
<organism evidence="1 2">
    <name type="scientific">Vigna mungo</name>
    <name type="common">Black gram</name>
    <name type="synonym">Phaseolus mungo</name>
    <dbReference type="NCBI Taxonomy" id="3915"/>
    <lineage>
        <taxon>Eukaryota</taxon>
        <taxon>Viridiplantae</taxon>
        <taxon>Streptophyta</taxon>
        <taxon>Embryophyta</taxon>
        <taxon>Tracheophyta</taxon>
        <taxon>Spermatophyta</taxon>
        <taxon>Magnoliopsida</taxon>
        <taxon>eudicotyledons</taxon>
        <taxon>Gunneridae</taxon>
        <taxon>Pentapetalae</taxon>
        <taxon>rosids</taxon>
        <taxon>fabids</taxon>
        <taxon>Fabales</taxon>
        <taxon>Fabaceae</taxon>
        <taxon>Papilionoideae</taxon>
        <taxon>50 kb inversion clade</taxon>
        <taxon>NPAAA clade</taxon>
        <taxon>indigoferoid/millettioid clade</taxon>
        <taxon>Phaseoleae</taxon>
        <taxon>Vigna</taxon>
    </lineage>
</organism>
<dbReference type="SUPFAM" id="SSF54160">
    <property type="entry name" value="Chromo domain-like"/>
    <property type="match status" value="1"/>
</dbReference>
<gene>
    <name evidence="1" type="ORF">V8G54_025007</name>
</gene>
<evidence type="ECO:0000313" key="1">
    <source>
        <dbReference type="EMBL" id="WVZ04201.1"/>
    </source>
</evidence>
<dbReference type="EMBL" id="CP144694">
    <property type="protein sequence ID" value="WVZ04201.1"/>
    <property type="molecule type" value="Genomic_DNA"/>
</dbReference>
<evidence type="ECO:0000313" key="2">
    <source>
        <dbReference type="Proteomes" id="UP001374535"/>
    </source>
</evidence>
<dbReference type="InterPro" id="IPR016197">
    <property type="entry name" value="Chromo-like_dom_sf"/>
</dbReference>
<accession>A0AAQ3RTY0</accession>
<dbReference type="Proteomes" id="UP001374535">
    <property type="component" value="Chromosome 7"/>
</dbReference>
<name>A0AAQ3RTY0_VIGMU</name>
<dbReference type="AlphaFoldDB" id="A0AAQ3RTY0"/>
<evidence type="ECO:0008006" key="3">
    <source>
        <dbReference type="Google" id="ProtNLM"/>
    </source>
</evidence>